<proteinExistence type="predicted"/>
<name>A0A397J532_9GLOM</name>
<dbReference type="OrthoDB" id="5330842at2759"/>
<gene>
    <name evidence="1" type="ORF">Glove_99g141</name>
</gene>
<organism evidence="1 2">
    <name type="scientific">Diversispora epigaea</name>
    <dbReference type="NCBI Taxonomy" id="1348612"/>
    <lineage>
        <taxon>Eukaryota</taxon>
        <taxon>Fungi</taxon>
        <taxon>Fungi incertae sedis</taxon>
        <taxon>Mucoromycota</taxon>
        <taxon>Glomeromycotina</taxon>
        <taxon>Glomeromycetes</taxon>
        <taxon>Diversisporales</taxon>
        <taxon>Diversisporaceae</taxon>
        <taxon>Diversispora</taxon>
    </lineage>
</organism>
<dbReference type="EMBL" id="PQFF01000092">
    <property type="protein sequence ID" value="RHZ83191.1"/>
    <property type="molecule type" value="Genomic_DNA"/>
</dbReference>
<keyword evidence="2" id="KW-1185">Reference proteome</keyword>
<comment type="caution">
    <text evidence="1">The sequence shown here is derived from an EMBL/GenBank/DDBJ whole genome shotgun (WGS) entry which is preliminary data.</text>
</comment>
<sequence>MHPNAHSPRGAFIEGSLYNYKNHTNGNSWKTFAYRFTKHNPSSMRKEGIPDEKRRKTKICPANLCFMKIKVSRFITKKKVYIERYQDSPDHTHTIEESEKLKRSQFVRNLVEQEAIKNYLPPAIVNAIKEYAIEKLDLSSKKGNAVQKSTFIETLKASLGSILNAEEQ</sequence>
<dbReference type="Proteomes" id="UP000266861">
    <property type="component" value="Unassembled WGS sequence"/>
</dbReference>
<evidence type="ECO:0000313" key="1">
    <source>
        <dbReference type="EMBL" id="RHZ83191.1"/>
    </source>
</evidence>
<dbReference type="AlphaFoldDB" id="A0A397J532"/>
<protein>
    <recommendedName>
        <fullName evidence="3">FAR1 domain-containing protein</fullName>
    </recommendedName>
</protein>
<evidence type="ECO:0000313" key="2">
    <source>
        <dbReference type="Proteomes" id="UP000266861"/>
    </source>
</evidence>
<reference evidence="1 2" key="1">
    <citation type="submission" date="2018-08" db="EMBL/GenBank/DDBJ databases">
        <title>Genome and evolution of the arbuscular mycorrhizal fungus Diversispora epigaea (formerly Glomus versiforme) and its bacterial endosymbionts.</title>
        <authorList>
            <person name="Sun X."/>
            <person name="Fei Z."/>
            <person name="Harrison M."/>
        </authorList>
    </citation>
    <scope>NUCLEOTIDE SEQUENCE [LARGE SCALE GENOMIC DNA]</scope>
    <source>
        <strain evidence="1 2">IT104</strain>
    </source>
</reference>
<accession>A0A397J532</accession>
<evidence type="ECO:0008006" key="3">
    <source>
        <dbReference type="Google" id="ProtNLM"/>
    </source>
</evidence>